<dbReference type="AlphaFoldDB" id="A0A2I1HAG9"/>
<sequence>MLFFCLIVICLYLNEFTLAFTPNNTVWGHSAVFAYSRIYFTGGLFPIIKDKFEPSSLSREFYYLNVEKPFRVGAGDILPWVDLSSVSQLPPAHAWSAFSNCGLDNSL</sequence>
<evidence type="ECO:0000313" key="2">
    <source>
        <dbReference type="EMBL" id="PKY55881.1"/>
    </source>
</evidence>
<feature type="signal peptide" evidence="1">
    <location>
        <begin position="1"/>
        <end position="19"/>
    </location>
</feature>
<accession>A0A2I1HAG9</accession>
<gene>
    <name evidence="2" type="ORF">RhiirA4_410853</name>
</gene>
<reference evidence="2 3" key="1">
    <citation type="submission" date="2015-10" db="EMBL/GenBank/DDBJ databases">
        <title>Genome analyses suggest a sexual origin of heterokaryosis in a supposedly ancient asexual fungus.</title>
        <authorList>
            <person name="Ropars J."/>
            <person name="Sedzielewska K."/>
            <person name="Noel J."/>
            <person name="Charron P."/>
            <person name="Farinelli L."/>
            <person name="Marton T."/>
            <person name="Kruger M."/>
            <person name="Pelin A."/>
            <person name="Brachmann A."/>
            <person name="Corradi N."/>
        </authorList>
    </citation>
    <scope>NUCLEOTIDE SEQUENCE [LARGE SCALE GENOMIC DNA]</scope>
    <source>
        <strain evidence="2 3">A4</strain>
    </source>
</reference>
<dbReference type="Proteomes" id="UP000234323">
    <property type="component" value="Unassembled WGS sequence"/>
</dbReference>
<comment type="caution">
    <text evidence="2">The sequence shown here is derived from an EMBL/GenBank/DDBJ whole genome shotgun (WGS) entry which is preliminary data.</text>
</comment>
<organism evidence="2 3">
    <name type="scientific">Rhizophagus irregularis</name>
    <dbReference type="NCBI Taxonomy" id="588596"/>
    <lineage>
        <taxon>Eukaryota</taxon>
        <taxon>Fungi</taxon>
        <taxon>Fungi incertae sedis</taxon>
        <taxon>Mucoromycota</taxon>
        <taxon>Glomeromycotina</taxon>
        <taxon>Glomeromycetes</taxon>
        <taxon>Glomerales</taxon>
        <taxon>Glomeraceae</taxon>
        <taxon>Rhizophagus</taxon>
    </lineage>
</organism>
<protein>
    <submittedName>
        <fullName evidence="2">Uncharacterized protein</fullName>
    </submittedName>
</protein>
<feature type="non-terminal residue" evidence="2">
    <location>
        <position position="107"/>
    </location>
</feature>
<keyword evidence="1" id="KW-0732">Signal</keyword>
<proteinExistence type="predicted"/>
<keyword evidence="3" id="KW-1185">Reference proteome</keyword>
<evidence type="ECO:0000256" key="1">
    <source>
        <dbReference type="SAM" id="SignalP"/>
    </source>
</evidence>
<name>A0A2I1HAG9_9GLOM</name>
<feature type="chain" id="PRO_5014130867" evidence="1">
    <location>
        <begin position="20"/>
        <end position="107"/>
    </location>
</feature>
<evidence type="ECO:0000313" key="3">
    <source>
        <dbReference type="Proteomes" id="UP000234323"/>
    </source>
</evidence>
<dbReference type="EMBL" id="LLXI01001996">
    <property type="protein sequence ID" value="PKY55881.1"/>
    <property type="molecule type" value="Genomic_DNA"/>
</dbReference>